<dbReference type="RefSeq" id="WP_211118456.1">
    <property type="nucleotide sequence ID" value="NZ_CP019943.1"/>
</dbReference>
<feature type="transmembrane region" description="Helical" evidence="8">
    <location>
        <begin position="108"/>
        <end position="134"/>
    </location>
</feature>
<dbReference type="GO" id="GO:0004129">
    <property type="term" value="F:cytochrome-c oxidase activity"/>
    <property type="evidence" value="ECO:0007669"/>
    <property type="project" value="InterPro"/>
</dbReference>
<dbReference type="PANTHER" id="PTHR11403">
    <property type="entry name" value="CYTOCHROME C OXIDASE SUBUNIT III"/>
    <property type="match status" value="1"/>
</dbReference>
<dbReference type="InterPro" id="IPR035973">
    <property type="entry name" value="Cyt_c_oxidase_su3-like_sf"/>
</dbReference>
<proteinExistence type="inferred from homology"/>
<dbReference type="GO" id="GO:0005886">
    <property type="term" value="C:plasma membrane"/>
    <property type="evidence" value="ECO:0007669"/>
    <property type="project" value="UniProtKB-SubCell"/>
</dbReference>
<dbReference type="AlphaFoldDB" id="A0A1U9RSR5"/>
<keyword evidence="6 8" id="KW-0472">Membrane</keyword>
<comment type="subcellular location">
    <subcellularLocation>
        <location evidence="1 7">Cell membrane</location>
        <topology evidence="1 7">Multi-pass membrane protein</topology>
    </subcellularLocation>
</comment>
<evidence type="ECO:0000256" key="8">
    <source>
        <dbReference type="SAM" id="Phobius"/>
    </source>
</evidence>
<accession>A0A1U9RSR5</accession>
<dbReference type="SUPFAM" id="SSF81452">
    <property type="entry name" value="Cytochrome c oxidase subunit III-like"/>
    <property type="match status" value="1"/>
</dbReference>
<keyword evidence="10" id="KW-0560">Oxidoreductase</keyword>
<evidence type="ECO:0000256" key="3">
    <source>
        <dbReference type="ARBA" id="ARBA00022475"/>
    </source>
</evidence>
<dbReference type="EMBL" id="CP019943">
    <property type="protein sequence ID" value="AQU89601.1"/>
    <property type="molecule type" value="Genomic_DNA"/>
</dbReference>
<evidence type="ECO:0000256" key="7">
    <source>
        <dbReference type="RuleBase" id="RU003376"/>
    </source>
</evidence>
<feature type="transmembrane region" description="Helical" evidence="8">
    <location>
        <begin position="72"/>
        <end position="88"/>
    </location>
</feature>
<feature type="transmembrane region" description="Helical" evidence="8">
    <location>
        <begin position="12"/>
        <end position="30"/>
    </location>
</feature>
<name>A0A1U9RSR5_CARRU</name>
<evidence type="ECO:0000256" key="1">
    <source>
        <dbReference type="ARBA" id="ARBA00004651"/>
    </source>
</evidence>
<gene>
    <name evidence="10" type="ORF">BW244_0183</name>
</gene>
<comment type="similarity">
    <text evidence="2 7">Belongs to the cytochrome c oxidase subunit 3 family.</text>
</comment>
<evidence type="ECO:0000256" key="5">
    <source>
        <dbReference type="ARBA" id="ARBA00022989"/>
    </source>
</evidence>
<dbReference type="PANTHER" id="PTHR11403:SF2">
    <property type="entry name" value="CYTOCHROME BO(3) UBIQUINOL OXIDASE SUBUNIT 3"/>
    <property type="match status" value="1"/>
</dbReference>
<dbReference type="GO" id="GO:0016491">
    <property type="term" value="F:oxidoreductase activity"/>
    <property type="evidence" value="ECO:0007669"/>
    <property type="project" value="UniProtKB-KW"/>
</dbReference>
<dbReference type="GO" id="GO:0019646">
    <property type="term" value="P:aerobic electron transport chain"/>
    <property type="evidence" value="ECO:0007669"/>
    <property type="project" value="InterPro"/>
</dbReference>
<protein>
    <submittedName>
        <fullName evidence="10">Cytochrome O ubiquinol oxidase subunit III</fullName>
        <ecNumber evidence="10">1.10.3.-</ecNumber>
    </submittedName>
</protein>
<keyword evidence="5 8" id="KW-1133">Transmembrane helix</keyword>
<dbReference type="Gene3D" id="1.20.120.80">
    <property type="entry name" value="Cytochrome c oxidase, subunit III, four-helix bundle"/>
    <property type="match status" value="1"/>
</dbReference>
<evidence type="ECO:0000256" key="4">
    <source>
        <dbReference type="ARBA" id="ARBA00022692"/>
    </source>
</evidence>
<evidence type="ECO:0000256" key="2">
    <source>
        <dbReference type="ARBA" id="ARBA00010581"/>
    </source>
</evidence>
<feature type="transmembrane region" description="Helical" evidence="8">
    <location>
        <begin position="42"/>
        <end position="60"/>
    </location>
</feature>
<dbReference type="EC" id="1.10.3.-" evidence="10"/>
<evidence type="ECO:0000313" key="10">
    <source>
        <dbReference type="EMBL" id="AQU89601.1"/>
    </source>
</evidence>
<evidence type="ECO:0000259" key="9">
    <source>
        <dbReference type="PROSITE" id="PS50253"/>
    </source>
</evidence>
<evidence type="ECO:0000313" key="11">
    <source>
        <dbReference type="Proteomes" id="UP000189666"/>
    </source>
</evidence>
<dbReference type="InterPro" id="IPR024791">
    <property type="entry name" value="Cyt_c/ubiquinol_Oxase_su3"/>
</dbReference>
<dbReference type="PROSITE" id="PS50253">
    <property type="entry name" value="COX3"/>
    <property type="match status" value="1"/>
</dbReference>
<evidence type="ECO:0000256" key="6">
    <source>
        <dbReference type="ARBA" id="ARBA00023136"/>
    </source>
</evidence>
<dbReference type="Proteomes" id="UP000189666">
    <property type="component" value="Chromosome"/>
</dbReference>
<keyword evidence="3" id="KW-1003">Cell membrane</keyword>
<dbReference type="InterPro" id="IPR013833">
    <property type="entry name" value="Cyt_c_oxidase_su3_a-hlx"/>
</dbReference>
<sequence>MNKINKHLIGFWLYMISDCIMFSVLFISFLSSNNFFLKNLIFNYRILLIETILLLFCSFLSIKVINNFNNKYYYLNLIFSILFLLIEFKDFYHLNTINLNFKLNNFLSNYYIIIFFHAFHILISIFICLNLLLLNFINKKFKINNIIFSIFWHFIHIIWLCLLLIIYIKK</sequence>
<feature type="transmembrane region" description="Helical" evidence="8">
    <location>
        <begin position="146"/>
        <end position="168"/>
    </location>
</feature>
<reference evidence="10 11" key="1">
    <citation type="submission" date="2017-02" db="EMBL/GenBank/DDBJ databases">
        <title>Complete Genome of Candidatus Carsonella ruddii strain BC, a Nutritional Endosymbiont of Bactericera cockerelli.</title>
        <authorList>
            <person name="Riley A.B."/>
            <person name="Kim D.H."/>
            <person name="Hansen A.K."/>
        </authorList>
    </citation>
    <scope>NUCLEOTIDE SEQUENCE [LARGE SCALE GENOMIC DNA]</scope>
    <source>
        <strain evidence="10 11">BC</strain>
    </source>
</reference>
<feature type="domain" description="Heme-copper oxidase subunit III family profile" evidence="9">
    <location>
        <begin position="1"/>
        <end position="170"/>
    </location>
</feature>
<keyword evidence="4 7" id="KW-0812">Transmembrane</keyword>
<dbReference type="InterPro" id="IPR000298">
    <property type="entry name" value="Cyt_c_oxidase-like_su3"/>
</dbReference>
<organism evidence="10 11">
    <name type="scientific">Carsonella ruddii</name>
    <dbReference type="NCBI Taxonomy" id="114186"/>
    <lineage>
        <taxon>Bacteria</taxon>
        <taxon>Pseudomonadati</taxon>
        <taxon>Pseudomonadota</taxon>
        <taxon>Gammaproteobacteria</taxon>
        <taxon>Oceanospirillales</taxon>
        <taxon>Halomonadaceae</taxon>
        <taxon>Zymobacter group</taxon>
        <taxon>Candidatus Carsonella</taxon>
    </lineage>
</organism>